<comment type="caution">
    <text evidence="1">The sequence shown here is derived from an EMBL/GenBank/DDBJ whole genome shotgun (WGS) entry which is preliminary data.</text>
</comment>
<reference evidence="1" key="1">
    <citation type="submission" date="2022-04" db="EMBL/GenBank/DDBJ databases">
        <title>Genome of the entomopathogenic fungus Entomophthora muscae.</title>
        <authorList>
            <person name="Elya C."/>
            <person name="Lovett B.R."/>
            <person name="Lee E."/>
            <person name="Macias A.M."/>
            <person name="Hajek A.E."/>
            <person name="De Bivort B.L."/>
            <person name="Kasson M.T."/>
            <person name="De Fine Licht H.H."/>
            <person name="Stajich J.E."/>
        </authorList>
    </citation>
    <scope>NUCLEOTIDE SEQUENCE</scope>
    <source>
        <strain evidence="1">Berkeley</strain>
    </source>
</reference>
<organism evidence="1 2">
    <name type="scientific">Entomophthora muscae</name>
    <dbReference type="NCBI Taxonomy" id="34485"/>
    <lineage>
        <taxon>Eukaryota</taxon>
        <taxon>Fungi</taxon>
        <taxon>Fungi incertae sedis</taxon>
        <taxon>Zoopagomycota</taxon>
        <taxon>Entomophthoromycotina</taxon>
        <taxon>Entomophthoromycetes</taxon>
        <taxon>Entomophthorales</taxon>
        <taxon>Entomophthoraceae</taxon>
        <taxon>Entomophthora</taxon>
    </lineage>
</organism>
<accession>A0ACC2SEW4</accession>
<name>A0ACC2SEW4_9FUNG</name>
<sequence length="129" mass="14103">MSSSNTNQVNELFPGLDIFMQGYPGSFNSEASVYGHSQPAGVTVGSIMPGIVRPINQKWVTAAPVCQLKPAPPFKLTLINWRNMRVTQYELVNQHGCQKLVTQGFFATWTRYLLDNLEGIGGQDSGGIA</sequence>
<protein>
    <submittedName>
        <fullName evidence="1">Uncharacterized protein</fullName>
    </submittedName>
</protein>
<gene>
    <name evidence="1" type="ORF">DSO57_1026857</name>
</gene>
<dbReference type="EMBL" id="QTSX02005130">
    <property type="protein sequence ID" value="KAJ9060809.1"/>
    <property type="molecule type" value="Genomic_DNA"/>
</dbReference>
<evidence type="ECO:0000313" key="2">
    <source>
        <dbReference type="Proteomes" id="UP001165960"/>
    </source>
</evidence>
<keyword evidence="2" id="KW-1185">Reference proteome</keyword>
<evidence type="ECO:0000313" key="1">
    <source>
        <dbReference type="EMBL" id="KAJ9060809.1"/>
    </source>
</evidence>
<dbReference type="Proteomes" id="UP001165960">
    <property type="component" value="Unassembled WGS sequence"/>
</dbReference>
<proteinExistence type="predicted"/>